<gene>
    <name evidence="3" type="ORF">ETSY1_04315</name>
</gene>
<reference evidence="3 4" key="1">
    <citation type="journal article" date="2014" name="Nature">
        <title>An environmental bacterial taxon with a large and distinct metabolic repertoire.</title>
        <authorList>
            <person name="Wilson M.C."/>
            <person name="Mori T."/>
            <person name="Ruckert C."/>
            <person name="Uria A.R."/>
            <person name="Helf M.J."/>
            <person name="Takada K."/>
            <person name="Gernert C."/>
            <person name="Steffens U.A."/>
            <person name="Heycke N."/>
            <person name="Schmitt S."/>
            <person name="Rinke C."/>
            <person name="Helfrich E.J."/>
            <person name="Brachmann A.O."/>
            <person name="Gurgui C."/>
            <person name="Wakimoto T."/>
            <person name="Kracht M."/>
            <person name="Crusemann M."/>
            <person name="Hentschel U."/>
            <person name="Abe I."/>
            <person name="Matsunaga S."/>
            <person name="Kalinowski J."/>
            <person name="Takeyama H."/>
            <person name="Piel J."/>
        </authorList>
    </citation>
    <scope>NUCLEOTIDE SEQUENCE [LARGE SCALE GENOMIC DNA]</scope>
    <source>
        <strain evidence="4">TSY1</strain>
    </source>
</reference>
<protein>
    <recommendedName>
        <fullName evidence="2">DUF58 domain-containing protein</fullName>
    </recommendedName>
</protein>
<feature type="domain" description="DUF58" evidence="2">
    <location>
        <begin position="217"/>
        <end position="288"/>
    </location>
</feature>
<comment type="caution">
    <text evidence="3">The sequence shown here is derived from an EMBL/GenBank/DDBJ whole genome shotgun (WGS) entry which is preliminary data.</text>
</comment>
<sequence length="413" mass="46032">MIRLHLRVLHFFFTHRLTPAGRSLFMIWLIAALQGSVSLDIPIYHIWSFTTICLALAWLSTLRGLPKIQLTRRQPQPTMAGTEFSYDVEIENRSRRATYALSVMEMELPEGLKRVHETSSPVIHRLAPRATMTLSLQFHAAKRGHHKLSGLYAASSYPLGLCQSLSIQPQEAYATVYPAHAVPDTFHLPLRPTASNSSGGLVNLHAMAEVSPDFAYVREYHYGDNPRHLHWASWARTGIPAIKVYQEETGLRVGLVLDTAVHNPRDRHAFESSISAIAGIAAYLLREGINMDCFLAESVLCRFANNTPNQRFTHLMNTLAGLQASEPIEWSSVAARLIEQAPGCNIVAFIALDWSREIAGFVTQLQHRGIGVRTLVIRHGPTSQPLPPADTVSQLLPGNPWPQEKSLSPWRGP</sequence>
<organism evidence="3 4">
    <name type="scientific">Entotheonella factor</name>
    <dbReference type="NCBI Taxonomy" id="1429438"/>
    <lineage>
        <taxon>Bacteria</taxon>
        <taxon>Pseudomonadati</taxon>
        <taxon>Nitrospinota/Tectimicrobiota group</taxon>
        <taxon>Candidatus Tectimicrobiota</taxon>
        <taxon>Candidatus Entotheonellia</taxon>
        <taxon>Candidatus Entotheonellales</taxon>
        <taxon>Candidatus Entotheonellaceae</taxon>
        <taxon>Candidatus Entotheonella</taxon>
    </lineage>
</organism>
<feature type="region of interest" description="Disordered" evidence="1">
    <location>
        <begin position="382"/>
        <end position="413"/>
    </location>
</feature>
<dbReference type="PANTHER" id="PTHR34351">
    <property type="entry name" value="SLR1927 PROTEIN-RELATED"/>
    <property type="match status" value="1"/>
</dbReference>
<dbReference type="EMBL" id="AZHW01000165">
    <property type="protein sequence ID" value="ETX02241.1"/>
    <property type="molecule type" value="Genomic_DNA"/>
</dbReference>
<evidence type="ECO:0000256" key="1">
    <source>
        <dbReference type="SAM" id="MobiDB-lite"/>
    </source>
</evidence>
<name>W4LWV2_ENTF1</name>
<evidence type="ECO:0000313" key="3">
    <source>
        <dbReference type="EMBL" id="ETX02241.1"/>
    </source>
</evidence>
<evidence type="ECO:0000259" key="2">
    <source>
        <dbReference type="Pfam" id="PF01882"/>
    </source>
</evidence>
<dbReference type="Proteomes" id="UP000019141">
    <property type="component" value="Unassembled WGS sequence"/>
</dbReference>
<dbReference type="HOGENOM" id="CLU_612238_0_0_7"/>
<evidence type="ECO:0000313" key="4">
    <source>
        <dbReference type="Proteomes" id="UP000019141"/>
    </source>
</evidence>
<dbReference type="PANTHER" id="PTHR34351:SF1">
    <property type="entry name" value="SLR1927 PROTEIN"/>
    <property type="match status" value="1"/>
</dbReference>
<dbReference type="Pfam" id="PF01882">
    <property type="entry name" value="DUF58"/>
    <property type="match status" value="1"/>
</dbReference>
<dbReference type="InterPro" id="IPR002881">
    <property type="entry name" value="DUF58"/>
</dbReference>
<keyword evidence="4" id="KW-1185">Reference proteome</keyword>
<proteinExistence type="predicted"/>
<dbReference type="AlphaFoldDB" id="W4LWV2"/>
<accession>W4LWV2</accession>